<proteinExistence type="predicted"/>
<gene>
    <name evidence="1" type="ORF">A3K91_1289</name>
</gene>
<dbReference type="InterPro" id="IPR029069">
    <property type="entry name" value="HotDog_dom_sf"/>
</dbReference>
<dbReference type="GeneID" id="33060756"/>
<dbReference type="PANTHER" id="PTHR31793:SF39">
    <property type="entry name" value="THIOESTERASE_THIOL ESTER DEHYDRASE-ISOMERASE"/>
    <property type="match status" value="1"/>
</dbReference>
<dbReference type="Gene3D" id="3.10.129.10">
    <property type="entry name" value="Hotdog Thioesterase"/>
    <property type="match status" value="1"/>
</dbReference>
<evidence type="ECO:0000313" key="1">
    <source>
        <dbReference type="EMBL" id="AMT96893.1"/>
    </source>
</evidence>
<name>A0ABM5ZXR5_9GAMM</name>
<organism evidence="1 2">
    <name type="scientific">Psychrobacter alimentarius</name>
    <dbReference type="NCBI Taxonomy" id="261164"/>
    <lineage>
        <taxon>Bacteria</taxon>
        <taxon>Pseudomonadati</taxon>
        <taxon>Pseudomonadota</taxon>
        <taxon>Gammaproteobacteria</taxon>
        <taxon>Moraxellales</taxon>
        <taxon>Moraxellaceae</taxon>
        <taxon>Psychrobacter</taxon>
    </lineage>
</organism>
<dbReference type="Pfam" id="PF13279">
    <property type="entry name" value="4HBT_2"/>
    <property type="match status" value="1"/>
</dbReference>
<dbReference type="RefSeq" id="WP_062844530.1">
    <property type="nucleotide sequence ID" value="NZ_CP014945.1"/>
</dbReference>
<sequence>MKALGILPEIQETLDKDKHHPMHGFAAVYSQQVEWGDMDSFGHVNNVVYYTYAQNARIYYNSQLNLFNEKTFSVMAASSCQYFKPVTHPDTLWIGVRVKKIGNASLIHEYTYYSTATNTIVASGESVLVYLDKDSGQKKNIDETKKTAIMAFDNFKMI</sequence>
<accession>A0ABM5ZXR5</accession>
<dbReference type="SUPFAM" id="SSF54637">
    <property type="entry name" value="Thioesterase/thiol ester dehydrase-isomerase"/>
    <property type="match status" value="1"/>
</dbReference>
<evidence type="ECO:0000313" key="2">
    <source>
        <dbReference type="Proteomes" id="UP000076104"/>
    </source>
</evidence>
<dbReference type="PANTHER" id="PTHR31793">
    <property type="entry name" value="4-HYDROXYBENZOYL-COA THIOESTERASE FAMILY MEMBER"/>
    <property type="match status" value="1"/>
</dbReference>
<keyword evidence="2" id="KW-1185">Reference proteome</keyword>
<dbReference type="EMBL" id="CP014945">
    <property type="protein sequence ID" value="AMT96893.1"/>
    <property type="molecule type" value="Genomic_DNA"/>
</dbReference>
<dbReference type="CDD" id="cd00586">
    <property type="entry name" value="4HBT"/>
    <property type="match status" value="1"/>
</dbReference>
<dbReference type="InterPro" id="IPR050563">
    <property type="entry name" value="4-hydroxybenzoyl-CoA_TE"/>
</dbReference>
<reference evidence="1 2" key="1">
    <citation type="submission" date="2016-03" db="EMBL/GenBank/DDBJ databases">
        <title>Genome sequencing of Psychrobacter alimentarius PAMC 27889.</title>
        <authorList>
            <person name="Lee J."/>
            <person name="Kim O.-S."/>
        </authorList>
    </citation>
    <scope>NUCLEOTIDE SEQUENCE [LARGE SCALE GENOMIC DNA]</scope>
    <source>
        <strain evidence="1 2">PAMC 27889</strain>
    </source>
</reference>
<dbReference type="Proteomes" id="UP000076104">
    <property type="component" value="Chromosome"/>
</dbReference>
<protein>
    <submittedName>
        <fullName evidence="1">Acyl-CoA thioesterase</fullName>
    </submittedName>
</protein>